<proteinExistence type="predicted"/>
<feature type="region of interest" description="Disordered" evidence="1">
    <location>
        <begin position="613"/>
        <end position="636"/>
    </location>
</feature>
<feature type="region of interest" description="Disordered" evidence="1">
    <location>
        <begin position="134"/>
        <end position="155"/>
    </location>
</feature>
<evidence type="ECO:0000259" key="3">
    <source>
        <dbReference type="Pfam" id="PF18417"/>
    </source>
</evidence>
<name>A0A1B4Q3G2_BURCE</name>
<dbReference type="Pfam" id="PF17990">
    <property type="entry name" value="LodA_N"/>
    <property type="match status" value="1"/>
</dbReference>
<reference evidence="4 5" key="1">
    <citation type="submission" date="2015-12" db="EMBL/GenBank/DDBJ databases">
        <title>Diversity of Burkholderia near neighbor genomes.</title>
        <authorList>
            <person name="Sahl J."/>
            <person name="Wagner D."/>
            <person name="Keim P."/>
        </authorList>
    </citation>
    <scope>NUCLEOTIDE SEQUENCE [LARGE SCALE GENOMIC DNA]</scope>
    <source>
        <strain evidence="4 5">MSMB1184WGS</strain>
    </source>
</reference>
<dbReference type="InterPro" id="IPR041173">
    <property type="entry name" value="LodA_C"/>
</dbReference>
<evidence type="ECO:0000313" key="5">
    <source>
        <dbReference type="Proteomes" id="UP000094776"/>
    </source>
</evidence>
<dbReference type="GO" id="GO:1900191">
    <property type="term" value="P:negative regulation of single-species biofilm formation"/>
    <property type="evidence" value="ECO:0007669"/>
    <property type="project" value="InterPro"/>
</dbReference>
<evidence type="ECO:0000259" key="2">
    <source>
        <dbReference type="Pfam" id="PF17990"/>
    </source>
</evidence>
<evidence type="ECO:0008006" key="6">
    <source>
        <dbReference type="Google" id="ProtNLM"/>
    </source>
</evidence>
<sequence length="707" mass="77614">MSNTKLRIHPAIGIARVGSSPEYYIAPETSAGLPIAGQSVTGGLPIKPGTEDTTITSNDLRDGQGRLKRQAARFRIYQYSDNVGSGYPTGSGTEVVIGSLVDGKRVKDIVWTVHLANKKANCWKLESDPAGLDAYKDGNRPPLRNKDFAGTSDPSNKTRLRQLVIDAGPRAIKASDGRSIAFDNTTPAYDGSTGEIVKVSRYPQSFPASDGAGPSEGSISHPITTLGEMTTETNGRLIVLGAYGLACGFDSQGKANPDAPVIHDVDNDNWLDDTADGPVRAVLIFDDNSPRPVDSSAWVVSTDPSYAPQTRNVVSVWDEVSTTWIEKFGLRPDIYSNGLYQSNFRPSFNEDIFPILRAASMQRWNTNLPDDAIRSHDNIEKLPVDPRQYIDIMPYIRNPDSHSPELSTGSPLMPLALGDNQKSFLTLTTAQYFFVKQWSNGECIPSNSAPLGPGEALDKSVLSNCLGGRFGPGIELTFIVRDPHFYKPNWQDPGVGPFRINMRNLDYRTATANEPFLGVGYIPSGSDPVEPGDLCKFMAIPWHTDYNSCATHLPDPNPGGELNPDGSNLYSGVNTTLYWSWPAQRPVAVYTYEDLVANDGTLPVQRYSVRGEGTDARQLHEPPVQLPPPKEYNSPAMNVGRYQDRRGILLDWDKIGFVIQGVAIDGYPKGYPQDYYLEVQSLFKKDYSNLVQPWPNYVTDSLSPPND</sequence>
<dbReference type="CDD" id="cd14732">
    <property type="entry name" value="LodA"/>
    <property type="match status" value="1"/>
</dbReference>
<dbReference type="Pfam" id="PF18417">
    <property type="entry name" value="LodA_C"/>
    <property type="match status" value="1"/>
</dbReference>
<protein>
    <recommendedName>
        <fullName evidence="6">L-lysine 6-oxidase</fullName>
    </recommendedName>
</protein>
<dbReference type="GO" id="GO:0031640">
    <property type="term" value="P:killing of cells of another organism"/>
    <property type="evidence" value="ECO:0007669"/>
    <property type="project" value="InterPro"/>
</dbReference>
<dbReference type="RefSeq" id="WP_059716370.1">
    <property type="nucleotide sequence ID" value="NZ_CP013444.1"/>
</dbReference>
<gene>
    <name evidence="4" type="ORF">WT26_33915</name>
</gene>
<accession>A0A1B4Q3G2</accession>
<dbReference type="GO" id="GO:0033736">
    <property type="term" value="F:L-lysine 6-oxidase activity"/>
    <property type="evidence" value="ECO:0007669"/>
    <property type="project" value="InterPro"/>
</dbReference>
<evidence type="ECO:0000313" key="4">
    <source>
        <dbReference type="EMBL" id="AOK20715.1"/>
    </source>
</evidence>
<feature type="compositionally biased region" description="Basic and acidic residues" evidence="1">
    <location>
        <begin position="134"/>
        <end position="147"/>
    </location>
</feature>
<organism evidence="4 5">
    <name type="scientific">Burkholderia cepacia</name>
    <name type="common">Pseudomonas cepacia</name>
    <dbReference type="NCBI Taxonomy" id="292"/>
    <lineage>
        <taxon>Bacteria</taxon>
        <taxon>Pseudomonadati</taxon>
        <taxon>Pseudomonadota</taxon>
        <taxon>Betaproteobacteria</taxon>
        <taxon>Burkholderiales</taxon>
        <taxon>Burkholderiaceae</taxon>
        <taxon>Burkholderia</taxon>
        <taxon>Burkholderia cepacia complex</taxon>
    </lineage>
</organism>
<dbReference type="EMBL" id="CP013444">
    <property type="protein sequence ID" value="AOK20715.1"/>
    <property type="molecule type" value="Genomic_DNA"/>
</dbReference>
<feature type="domain" description="L-lysine epsilon oxidase C-terminal" evidence="3">
    <location>
        <begin position="414"/>
        <end position="554"/>
    </location>
</feature>
<evidence type="ECO:0000256" key="1">
    <source>
        <dbReference type="SAM" id="MobiDB-lite"/>
    </source>
</evidence>
<dbReference type="Proteomes" id="UP000094776">
    <property type="component" value="Chromosome 2"/>
</dbReference>
<dbReference type="InterPro" id="IPR041168">
    <property type="entry name" value="LodA_N"/>
</dbReference>
<dbReference type="AlphaFoldDB" id="A0A1B4Q3G2"/>
<feature type="domain" description="L-Lysine epsilon oxidase N-terminal" evidence="2">
    <location>
        <begin position="9"/>
        <end position="300"/>
    </location>
</feature>
<dbReference type="InterPro" id="IPR033797">
    <property type="entry name" value="LodA"/>
</dbReference>